<dbReference type="Gramene" id="ORUFI05G20100.1">
    <property type="protein sequence ID" value="ORUFI05G20100.1"/>
    <property type="gene ID" value="ORUFI05G20100"/>
</dbReference>
<organism evidence="2 3">
    <name type="scientific">Oryza rufipogon</name>
    <name type="common">Brownbeard rice</name>
    <name type="synonym">Asian wild rice</name>
    <dbReference type="NCBI Taxonomy" id="4529"/>
    <lineage>
        <taxon>Eukaryota</taxon>
        <taxon>Viridiplantae</taxon>
        <taxon>Streptophyta</taxon>
        <taxon>Embryophyta</taxon>
        <taxon>Tracheophyta</taxon>
        <taxon>Spermatophyta</taxon>
        <taxon>Magnoliopsida</taxon>
        <taxon>Liliopsida</taxon>
        <taxon>Poales</taxon>
        <taxon>Poaceae</taxon>
        <taxon>BOP clade</taxon>
        <taxon>Oryzoideae</taxon>
        <taxon>Oryzeae</taxon>
        <taxon>Oryzinae</taxon>
        <taxon>Oryza</taxon>
    </lineage>
</organism>
<feature type="compositionally biased region" description="Pro residues" evidence="1">
    <location>
        <begin position="28"/>
        <end position="38"/>
    </location>
</feature>
<evidence type="ECO:0000313" key="2">
    <source>
        <dbReference type="EnsemblPlants" id="ORUFI05G20100.1"/>
    </source>
</evidence>
<reference evidence="2" key="2">
    <citation type="submission" date="2015-06" db="UniProtKB">
        <authorList>
            <consortium name="EnsemblPlants"/>
        </authorList>
    </citation>
    <scope>IDENTIFICATION</scope>
</reference>
<keyword evidence="3" id="KW-1185">Reference proteome</keyword>
<evidence type="ECO:0000256" key="1">
    <source>
        <dbReference type="SAM" id="MobiDB-lite"/>
    </source>
</evidence>
<feature type="region of interest" description="Disordered" evidence="1">
    <location>
        <begin position="22"/>
        <end position="86"/>
    </location>
</feature>
<dbReference type="EnsemblPlants" id="ORUFI05G20100.1">
    <property type="protein sequence ID" value="ORUFI05G20100.1"/>
    <property type="gene ID" value="ORUFI05G20100"/>
</dbReference>
<feature type="compositionally biased region" description="Basic and acidic residues" evidence="1">
    <location>
        <begin position="46"/>
        <end position="55"/>
    </location>
</feature>
<proteinExistence type="predicted"/>
<evidence type="ECO:0000313" key="3">
    <source>
        <dbReference type="Proteomes" id="UP000008022"/>
    </source>
</evidence>
<protein>
    <submittedName>
        <fullName evidence="2">Uncharacterized protein</fullName>
    </submittedName>
</protein>
<dbReference type="HOGENOM" id="CLU_2030550_0_0_1"/>
<accession>A0A0E0PNE3</accession>
<name>A0A0E0PNE3_ORYRU</name>
<reference evidence="3" key="1">
    <citation type="submission" date="2013-06" db="EMBL/GenBank/DDBJ databases">
        <authorList>
            <person name="Zhao Q."/>
        </authorList>
    </citation>
    <scope>NUCLEOTIDE SEQUENCE</scope>
    <source>
        <strain evidence="3">cv. W1943</strain>
    </source>
</reference>
<dbReference type="AlphaFoldDB" id="A0A0E0PNE3"/>
<dbReference type="Proteomes" id="UP000008022">
    <property type="component" value="Unassembled WGS sequence"/>
</dbReference>
<dbReference type="STRING" id="4529.A0A0E0PNE3"/>
<sequence length="122" mass="13262">MLLDPNPRTRITVLGLLETPWIRKTAPVPRPSADPAPTPVDTHGNAGDDKDEPQVRDAGGGKRRGRVAGGARYGPHHAHARDEERRARVFAIPPSNQEAFTVTVHAVHTTHLSQSSTFSTHI</sequence>